<reference evidence="1 2" key="1">
    <citation type="journal article" date="2018" name="Front. Plant Sci.">
        <title>Red Clover (Trifolium pratense) and Zigzag Clover (T. medium) - A Picture of Genomic Similarities and Differences.</title>
        <authorList>
            <person name="Dluhosova J."/>
            <person name="Istvanek J."/>
            <person name="Nedelnik J."/>
            <person name="Repkova J."/>
        </authorList>
    </citation>
    <scope>NUCLEOTIDE SEQUENCE [LARGE SCALE GENOMIC DNA]</scope>
    <source>
        <strain evidence="2">cv. 10/8</strain>
        <tissue evidence="1">Leaf</tissue>
    </source>
</reference>
<evidence type="ECO:0000313" key="1">
    <source>
        <dbReference type="EMBL" id="MCI41514.1"/>
    </source>
</evidence>
<comment type="caution">
    <text evidence="1">The sequence shown here is derived from an EMBL/GenBank/DDBJ whole genome shotgun (WGS) entry which is preliminary data.</text>
</comment>
<name>A0A392RZK5_9FABA</name>
<dbReference type="AlphaFoldDB" id="A0A392RZK5"/>
<organism evidence="1 2">
    <name type="scientific">Trifolium medium</name>
    <dbReference type="NCBI Taxonomy" id="97028"/>
    <lineage>
        <taxon>Eukaryota</taxon>
        <taxon>Viridiplantae</taxon>
        <taxon>Streptophyta</taxon>
        <taxon>Embryophyta</taxon>
        <taxon>Tracheophyta</taxon>
        <taxon>Spermatophyta</taxon>
        <taxon>Magnoliopsida</taxon>
        <taxon>eudicotyledons</taxon>
        <taxon>Gunneridae</taxon>
        <taxon>Pentapetalae</taxon>
        <taxon>rosids</taxon>
        <taxon>fabids</taxon>
        <taxon>Fabales</taxon>
        <taxon>Fabaceae</taxon>
        <taxon>Papilionoideae</taxon>
        <taxon>50 kb inversion clade</taxon>
        <taxon>NPAAA clade</taxon>
        <taxon>Hologalegina</taxon>
        <taxon>IRL clade</taxon>
        <taxon>Trifolieae</taxon>
        <taxon>Trifolium</taxon>
    </lineage>
</organism>
<keyword evidence="2" id="KW-1185">Reference proteome</keyword>
<feature type="non-terminal residue" evidence="1">
    <location>
        <position position="1"/>
    </location>
</feature>
<dbReference type="EMBL" id="LXQA010293202">
    <property type="protein sequence ID" value="MCI41514.1"/>
    <property type="molecule type" value="Genomic_DNA"/>
</dbReference>
<sequence length="35" mass="4029">NGEQYAMQQLLQAHQRRLQCSVVGVNRWLDGLNAM</sequence>
<protein>
    <submittedName>
        <fullName evidence="1">Uncharacterized protein</fullName>
    </submittedName>
</protein>
<evidence type="ECO:0000313" key="2">
    <source>
        <dbReference type="Proteomes" id="UP000265520"/>
    </source>
</evidence>
<proteinExistence type="predicted"/>
<dbReference type="Proteomes" id="UP000265520">
    <property type="component" value="Unassembled WGS sequence"/>
</dbReference>
<accession>A0A392RZK5</accession>